<keyword evidence="3" id="KW-1185">Reference proteome</keyword>
<feature type="compositionally biased region" description="Basic residues" evidence="1">
    <location>
        <begin position="112"/>
        <end position="121"/>
    </location>
</feature>
<evidence type="ECO:0000256" key="1">
    <source>
        <dbReference type="SAM" id="MobiDB-lite"/>
    </source>
</evidence>
<sequence>MPLCGCKLHIYRFRLCRHYGNPVKHECWRADLRTKSLCMGSLFPCGKPVKAKHSRDGLCDGCTAYFAEFGDRSDEVLADFLEYKESRGWRKKRVNPRQVAPEKFVRPDILSRHRSSAHRRGAQPFRPHSPMRTTLCSPRRDNHLPQLPPPVRQTQSGERRAERRACTPFEHKLPGDCAASQSSSPILGDRLLVPNQGVYSLPRRHSTEPCPLVRRIAEEAERLFPNPGSDMYPGVPRLSAAPKKHRRNNPRLPRGSDNKALELTVVPAAIVSGGKMFRDRVDAATAAAPSPSEPLSAPTLSRFFVLLSPDATPPTGCSELVRSLSLDLPVAMPPPQRLEGVVAASCPQHGERYDSGCDECRGGLFRERGLPTKEHRERCRSAPLVISVTIPEEKFTCAAQGLCTCRPVEGHVCLPCREKETFSEQVEGGWI</sequence>
<gene>
    <name evidence="2" type="ORF">DL764_010455</name>
</gene>
<dbReference type="Proteomes" id="UP000293360">
    <property type="component" value="Unassembled WGS sequence"/>
</dbReference>
<comment type="caution">
    <text evidence="2">The sequence shown here is derived from an EMBL/GenBank/DDBJ whole genome shotgun (WGS) entry which is preliminary data.</text>
</comment>
<organism evidence="2 3">
    <name type="scientific">Monosporascus ibericus</name>
    <dbReference type="NCBI Taxonomy" id="155417"/>
    <lineage>
        <taxon>Eukaryota</taxon>
        <taxon>Fungi</taxon>
        <taxon>Dikarya</taxon>
        <taxon>Ascomycota</taxon>
        <taxon>Pezizomycotina</taxon>
        <taxon>Sordariomycetes</taxon>
        <taxon>Xylariomycetidae</taxon>
        <taxon>Xylariales</taxon>
        <taxon>Xylariales incertae sedis</taxon>
        <taxon>Monosporascus</taxon>
    </lineage>
</organism>
<evidence type="ECO:0000313" key="3">
    <source>
        <dbReference type="Proteomes" id="UP000293360"/>
    </source>
</evidence>
<dbReference type="EMBL" id="QJNU01001564">
    <property type="protein sequence ID" value="RYO75407.1"/>
    <property type="molecule type" value="Genomic_DNA"/>
</dbReference>
<feature type="region of interest" description="Disordered" evidence="1">
    <location>
        <begin position="224"/>
        <end position="257"/>
    </location>
</feature>
<evidence type="ECO:0000313" key="2">
    <source>
        <dbReference type="EMBL" id="RYO75407.1"/>
    </source>
</evidence>
<feature type="region of interest" description="Disordered" evidence="1">
    <location>
        <begin position="112"/>
        <end position="161"/>
    </location>
</feature>
<reference evidence="2 3" key="1">
    <citation type="submission" date="2018-06" db="EMBL/GenBank/DDBJ databases">
        <title>Complete Genomes of Monosporascus.</title>
        <authorList>
            <person name="Robinson A.J."/>
            <person name="Natvig D.O."/>
        </authorList>
    </citation>
    <scope>NUCLEOTIDE SEQUENCE [LARGE SCALE GENOMIC DNA]</scope>
    <source>
        <strain evidence="2 3">CBS 110550</strain>
    </source>
</reference>
<dbReference type="AlphaFoldDB" id="A0A4Q4SSR7"/>
<proteinExistence type="predicted"/>
<name>A0A4Q4SSR7_9PEZI</name>
<protein>
    <submittedName>
        <fullName evidence="2">Uncharacterized protein</fullName>
    </submittedName>
</protein>
<accession>A0A4Q4SSR7</accession>
<dbReference type="OrthoDB" id="4616819at2759"/>